<sequence length="477" mass="53158">MSNTQPTSRVTRRNRGEVQEEDVNMIPPPSSNLNGELPNEQEDGLEGTDNPVGEDLDGEALVEERRDQLARSMDSYQGAEEEEEKEDSEDATFDAEEDDGSSDVTGSSVSPDSSGSDSSSTSSDDESSGEDSESLSSDSSDDSSSKSEESEDTVRHGKKRKHRSIRAIDKKIEKAIRAKEKAKVMLAKGKSKKQENATTTKHGKRATSKKQKSSLGKKNIKKENGIKFQKGAPCKSLLPTLQAYWGDAIKNLSDNVPLTVLNPTFVQKDKVESRKNQSTTSSSKSTRNRGLNPPSEYAMTFGEWIDGIMLLRRYLKKTDATECWMVALRYDIMFREQLFGHRGKGVPVSDASIHIEKFERLAKEKATRNGELSFGDANPYAKGARFENRDPITGLWDDSAKNNANKRKLHLIRQRPLSSNNRRLPRLPREPRLPDIIEMLPPLRQEPPREVRQRVVRGAVRRGRGGVSTGRGRGGQQ</sequence>
<feature type="region of interest" description="Disordered" evidence="1">
    <location>
        <begin position="1"/>
        <end position="219"/>
    </location>
</feature>
<evidence type="ECO:0000256" key="1">
    <source>
        <dbReference type="SAM" id="MobiDB-lite"/>
    </source>
</evidence>
<feature type="compositionally biased region" description="Low complexity" evidence="1">
    <location>
        <begin position="102"/>
        <end position="122"/>
    </location>
</feature>
<dbReference type="VEuPathDB" id="FungiDB:MELLADRAFT_93907"/>
<evidence type="ECO:0000313" key="3">
    <source>
        <dbReference type="Proteomes" id="UP000001072"/>
    </source>
</evidence>
<protein>
    <submittedName>
        <fullName evidence="2">Uncharacterized protein</fullName>
    </submittedName>
</protein>
<reference evidence="3" key="1">
    <citation type="journal article" date="2011" name="Proc. Natl. Acad. Sci. U.S.A.">
        <title>Obligate biotrophy features unraveled by the genomic analysis of rust fungi.</title>
        <authorList>
            <person name="Duplessis S."/>
            <person name="Cuomo C.A."/>
            <person name="Lin Y.-C."/>
            <person name="Aerts A."/>
            <person name="Tisserant E."/>
            <person name="Veneault-Fourrey C."/>
            <person name="Joly D.L."/>
            <person name="Hacquard S."/>
            <person name="Amselem J."/>
            <person name="Cantarel B.L."/>
            <person name="Chiu R."/>
            <person name="Coutinho P.M."/>
            <person name="Feau N."/>
            <person name="Field M."/>
            <person name="Frey P."/>
            <person name="Gelhaye E."/>
            <person name="Goldberg J."/>
            <person name="Grabherr M.G."/>
            <person name="Kodira C.D."/>
            <person name="Kohler A."/>
            <person name="Kuees U."/>
            <person name="Lindquist E.A."/>
            <person name="Lucas S.M."/>
            <person name="Mago R."/>
            <person name="Mauceli E."/>
            <person name="Morin E."/>
            <person name="Murat C."/>
            <person name="Pangilinan J.L."/>
            <person name="Park R."/>
            <person name="Pearson M."/>
            <person name="Quesneville H."/>
            <person name="Rouhier N."/>
            <person name="Sakthikumar S."/>
            <person name="Salamov A.A."/>
            <person name="Schmutz J."/>
            <person name="Selles B."/>
            <person name="Shapiro H."/>
            <person name="Tanguay P."/>
            <person name="Tuskan G.A."/>
            <person name="Henrissat B."/>
            <person name="Van de Peer Y."/>
            <person name="Rouze P."/>
            <person name="Ellis J.G."/>
            <person name="Dodds P.N."/>
            <person name="Schein J.E."/>
            <person name="Zhong S."/>
            <person name="Hamelin R.C."/>
            <person name="Grigoriev I.V."/>
            <person name="Szabo L.J."/>
            <person name="Martin F."/>
        </authorList>
    </citation>
    <scope>NUCLEOTIDE SEQUENCE [LARGE SCALE GENOMIC DNA]</scope>
    <source>
        <strain evidence="3">98AG31 / pathotype 3-4-7</strain>
    </source>
</reference>
<evidence type="ECO:0000313" key="2">
    <source>
        <dbReference type="EMBL" id="EGG00065.1"/>
    </source>
</evidence>
<feature type="region of interest" description="Disordered" evidence="1">
    <location>
        <begin position="269"/>
        <end position="294"/>
    </location>
</feature>
<feature type="compositionally biased region" description="Basic and acidic residues" evidence="1">
    <location>
        <begin position="166"/>
        <end position="183"/>
    </location>
</feature>
<gene>
    <name evidence="2" type="ORF">MELLADRAFT_93907</name>
</gene>
<feature type="compositionally biased region" description="Acidic residues" evidence="1">
    <location>
        <begin position="79"/>
        <end position="101"/>
    </location>
</feature>
<feature type="compositionally biased region" description="Basic residues" evidence="1">
    <location>
        <begin position="156"/>
        <end position="165"/>
    </location>
</feature>
<dbReference type="HOGENOM" id="CLU_047283_0_0_1"/>
<name>F4S5P8_MELLP</name>
<proteinExistence type="predicted"/>
<feature type="compositionally biased region" description="Low complexity" evidence="1">
    <location>
        <begin position="276"/>
        <end position="289"/>
    </location>
</feature>
<organism evidence="3">
    <name type="scientific">Melampsora larici-populina (strain 98AG31 / pathotype 3-4-7)</name>
    <name type="common">Poplar leaf rust fungus</name>
    <dbReference type="NCBI Taxonomy" id="747676"/>
    <lineage>
        <taxon>Eukaryota</taxon>
        <taxon>Fungi</taxon>
        <taxon>Dikarya</taxon>
        <taxon>Basidiomycota</taxon>
        <taxon>Pucciniomycotina</taxon>
        <taxon>Pucciniomycetes</taxon>
        <taxon>Pucciniales</taxon>
        <taxon>Melampsoraceae</taxon>
        <taxon>Melampsora</taxon>
    </lineage>
</organism>
<dbReference type="AlphaFoldDB" id="F4S5P8"/>
<dbReference type="EMBL" id="GL883151">
    <property type="protein sequence ID" value="EGG00065.1"/>
    <property type="molecule type" value="Genomic_DNA"/>
</dbReference>
<dbReference type="GeneID" id="18936726"/>
<feature type="compositionally biased region" description="Basic and acidic residues" evidence="1">
    <location>
        <begin position="143"/>
        <end position="155"/>
    </location>
</feature>
<feature type="compositionally biased region" description="Acidic residues" evidence="1">
    <location>
        <begin position="39"/>
        <end position="61"/>
    </location>
</feature>
<keyword evidence="3" id="KW-1185">Reference proteome</keyword>
<dbReference type="Proteomes" id="UP000001072">
    <property type="component" value="Unassembled WGS sequence"/>
</dbReference>
<accession>F4S5P8</accession>
<dbReference type="RefSeq" id="XP_007416663.1">
    <property type="nucleotide sequence ID" value="XM_007416601.1"/>
</dbReference>
<feature type="compositionally biased region" description="Basic residues" evidence="1">
    <location>
        <begin position="201"/>
        <end position="212"/>
    </location>
</feature>
<dbReference type="KEGG" id="mlr:MELLADRAFT_93907"/>
<dbReference type="InParanoid" id="F4S5P8"/>
<feature type="compositionally biased region" description="Acidic residues" evidence="1">
    <location>
        <begin position="123"/>
        <end position="133"/>
    </location>
</feature>